<reference evidence="9" key="1">
    <citation type="submission" date="2023-06" db="EMBL/GenBank/DDBJ databases">
        <title>Cytophagales bacterium Strain LB-30, isolated from soil.</title>
        <authorList>
            <person name="Liu B."/>
        </authorList>
    </citation>
    <scope>NUCLEOTIDE SEQUENCE</scope>
    <source>
        <strain evidence="9">LB-30</strain>
    </source>
</reference>
<dbReference type="PANTHER" id="PTHR46630">
    <property type="entry name" value="TETRATRICOPEPTIDE REPEAT PROTEIN 29"/>
    <property type="match status" value="1"/>
</dbReference>
<dbReference type="Pfam" id="PF13424">
    <property type="entry name" value="TPR_12"/>
    <property type="match status" value="2"/>
</dbReference>
<dbReference type="PANTHER" id="PTHR46630:SF1">
    <property type="entry name" value="TETRATRICOPEPTIDE REPEAT PROTEIN 29"/>
    <property type="match status" value="1"/>
</dbReference>
<keyword evidence="8" id="KW-1133">Transmembrane helix</keyword>
<dbReference type="InterPro" id="IPR036097">
    <property type="entry name" value="HisK_dim/P_sf"/>
</dbReference>
<comment type="subcellular location">
    <subcellularLocation>
        <location evidence="1">Cytoplasm</location>
    </subcellularLocation>
</comment>
<keyword evidence="8" id="KW-0812">Transmembrane</keyword>
<evidence type="ECO:0000256" key="7">
    <source>
        <dbReference type="SAM" id="Coils"/>
    </source>
</evidence>
<dbReference type="SUPFAM" id="SSF47384">
    <property type="entry name" value="Homodimeric domain of signal transducing histidine kinase"/>
    <property type="match status" value="1"/>
</dbReference>
<organism evidence="9 10">
    <name type="scientific">Shiella aurantiaca</name>
    <dbReference type="NCBI Taxonomy" id="3058365"/>
    <lineage>
        <taxon>Bacteria</taxon>
        <taxon>Pseudomonadati</taxon>
        <taxon>Bacteroidota</taxon>
        <taxon>Cytophagia</taxon>
        <taxon>Cytophagales</taxon>
        <taxon>Shiellaceae</taxon>
        <taxon>Shiella</taxon>
    </lineage>
</organism>
<dbReference type="Proteomes" id="UP001168552">
    <property type="component" value="Unassembled WGS sequence"/>
</dbReference>
<dbReference type="InterPro" id="IPR051476">
    <property type="entry name" value="Bac_ResReg_Asp_Phosphatase"/>
</dbReference>
<protein>
    <submittedName>
        <fullName evidence="9">Tetratricopeptide repeat protein</fullName>
    </submittedName>
</protein>
<evidence type="ECO:0000256" key="3">
    <source>
        <dbReference type="ARBA" id="ARBA00022737"/>
    </source>
</evidence>
<dbReference type="Gene3D" id="1.10.287.130">
    <property type="match status" value="1"/>
</dbReference>
<evidence type="ECO:0000256" key="4">
    <source>
        <dbReference type="ARBA" id="ARBA00022803"/>
    </source>
</evidence>
<name>A0ABT8F1T0_9BACT</name>
<keyword evidence="7" id="KW-0175">Coiled coil</keyword>
<keyword evidence="8" id="KW-0472">Membrane</keyword>
<dbReference type="PROSITE" id="PS50005">
    <property type="entry name" value="TPR"/>
    <property type="match status" value="1"/>
</dbReference>
<feature type="coiled-coil region" evidence="7">
    <location>
        <begin position="381"/>
        <end position="440"/>
    </location>
</feature>
<dbReference type="EMBL" id="JAUHJS010000001">
    <property type="protein sequence ID" value="MDN4164249.1"/>
    <property type="molecule type" value="Genomic_DNA"/>
</dbReference>
<evidence type="ECO:0000256" key="8">
    <source>
        <dbReference type="SAM" id="Phobius"/>
    </source>
</evidence>
<evidence type="ECO:0000313" key="10">
    <source>
        <dbReference type="Proteomes" id="UP001168552"/>
    </source>
</evidence>
<gene>
    <name evidence="9" type="ORF">QWY31_01985</name>
</gene>
<evidence type="ECO:0000313" key="9">
    <source>
        <dbReference type="EMBL" id="MDN4164249.1"/>
    </source>
</evidence>
<keyword evidence="3" id="KW-0677">Repeat</keyword>
<dbReference type="SMART" id="SM00028">
    <property type="entry name" value="TPR"/>
    <property type="match status" value="5"/>
</dbReference>
<comment type="caution">
    <text evidence="9">The sequence shown here is derived from an EMBL/GenBank/DDBJ whole genome shotgun (WGS) entry which is preliminary data.</text>
</comment>
<accession>A0ABT8F1T0</accession>
<sequence length="504" mass="57708">MNQRKGHVFYILFVSFYFLSVSLGWGRAMADSTAQESYQILAERFWFSDPLRSIAYAKLALSDAREHANALNEARALSALGTAYWVQGNQVEALQQHYAALKINESLKDSLGIATCNSALGKVYLDISNYSLALEYFQKAGLYFKSLGEKTNYGHSLNNIGACYSKMGEWQKALNVYREAQTIFDKLQDSHDLAATYSLLAETFIKDHMLDSAEWYIHQAIRMQEVRGNALGLSISYIQLARVQTLRSDWNKALETAQMAMNWADEIGAKKSIRDAHRLLSEIYQQQLNYKLAFENQRLATRYEDSLRSEEIIRMVEAARFEREIVEKESENQLLREREAESQALIQKQFIVVVLVVIVMCLAFLLFALAYRSGKKDRLHNAVLARKNNEINNQKEELEVQAEKIRLAYNEIFSINKSLEEKILERTADLEKRNEQLEEYAFINSHKLRAPVASILGLVSLIDKEGLNEKEQETISHLTQAAEKLDNIVKEITSVLEPDITKES</sequence>
<proteinExistence type="inferred from homology"/>
<dbReference type="SUPFAM" id="SSF48452">
    <property type="entry name" value="TPR-like"/>
    <property type="match status" value="2"/>
</dbReference>
<evidence type="ECO:0000256" key="6">
    <source>
        <dbReference type="PROSITE-ProRule" id="PRU00339"/>
    </source>
</evidence>
<keyword evidence="4 6" id="KW-0802">TPR repeat</keyword>
<evidence type="ECO:0000256" key="5">
    <source>
        <dbReference type="ARBA" id="ARBA00038253"/>
    </source>
</evidence>
<feature type="repeat" description="TPR" evidence="6">
    <location>
        <begin position="154"/>
        <end position="187"/>
    </location>
</feature>
<feature type="transmembrane region" description="Helical" evidence="8">
    <location>
        <begin position="350"/>
        <end position="371"/>
    </location>
</feature>
<keyword evidence="10" id="KW-1185">Reference proteome</keyword>
<dbReference type="Gene3D" id="1.25.40.10">
    <property type="entry name" value="Tetratricopeptide repeat domain"/>
    <property type="match status" value="2"/>
</dbReference>
<keyword evidence="2" id="KW-0963">Cytoplasm</keyword>
<evidence type="ECO:0000256" key="1">
    <source>
        <dbReference type="ARBA" id="ARBA00004496"/>
    </source>
</evidence>
<dbReference type="InterPro" id="IPR019734">
    <property type="entry name" value="TPR_rpt"/>
</dbReference>
<evidence type="ECO:0000256" key="2">
    <source>
        <dbReference type="ARBA" id="ARBA00022490"/>
    </source>
</evidence>
<dbReference type="InterPro" id="IPR011990">
    <property type="entry name" value="TPR-like_helical_dom_sf"/>
</dbReference>
<comment type="similarity">
    <text evidence="5">Belongs to the Rap family.</text>
</comment>